<evidence type="ECO:0000256" key="2">
    <source>
        <dbReference type="SAM" id="Phobius"/>
    </source>
</evidence>
<keyword evidence="2" id="KW-0812">Transmembrane</keyword>
<keyword evidence="2" id="KW-0472">Membrane</keyword>
<evidence type="ECO:0000313" key="3">
    <source>
        <dbReference type="EnsemblMetazoa" id="CJA37941a.1"/>
    </source>
</evidence>
<organism evidence="3 4">
    <name type="scientific">Caenorhabditis japonica</name>
    <dbReference type="NCBI Taxonomy" id="281687"/>
    <lineage>
        <taxon>Eukaryota</taxon>
        <taxon>Metazoa</taxon>
        <taxon>Ecdysozoa</taxon>
        <taxon>Nematoda</taxon>
        <taxon>Chromadorea</taxon>
        <taxon>Rhabditida</taxon>
        <taxon>Rhabditina</taxon>
        <taxon>Rhabditomorpha</taxon>
        <taxon>Rhabditoidea</taxon>
        <taxon>Rhabditidae</taxon>
        <taxon>Peloderinae</taxon>
        <taxon>Caenorhabditis</taxon>
    </lineage>
</organism>
<accession>A0A8R1IQV5</accession>
<dbReference type="EnsemblMetazoa" id="CJA37941a.1">
    <property type="protein sequence ID" value="CJA37941a.1"/>
    <property type="gene ID" value="WBGene00213788"/>
</dbReference>
<reference evidence="3" key="2">
    <citation type="submission" date="2022-06" db="UniProtKB">
        <authorList>
            <consortium name="EnsemblMetazoa"/>
        </authorList>
    </citation>
    <scope>IDENTIFICATION</scope>
    <source>
        <strain evidence="3">DF5081</strain>
    </source>
</reference>
<feature type="transmembrane region" description="Helical" evidence="2">
    <location>
        <begin position="199"/>
        <end position="220"/>
    </location>
</feature>
<sequence>MLEEGARFQRTSEALAVAEDLGDQLEDPNRVRVLQDLRGRVTQARADWNTEAREANSSRENERLREEVDRLRMLLITNEERGQPTQRVTPRSVQDESPRTQFQYPPCGRSARMAPPYDPAYEGYEGSRPARQYPSQNPSRNNSWDELRNQMYQVNPTEAARMIPQFDGTREGYSNFIRIYDALAFYLARDPRKFANVPYLGHVACGVFCVVFLVAFWLFFDELSPLLYRLFELFSPLFGLLLHRLPGICEGTRGDSIRRGAVF</sequence>
<protein>
    <submittedName>
        <fullName evidence="3">Uncharacterized protein</fullName>
    </submittedName>
</protein>
<keyword evidence="2" id="KW-1133">Transmembrane helix</keyword>
<feature type="compositionally biased region" description="Polar residues" evidence="1">
    <location>
        <begin position="133"/>
        <end position="142"/>
    </location>
</feature>
<proteinExistence type="predicted"/>
<dbReference type="AlphaFoldDB" id="A0A8R1IQV5"/>
<evidence type="ECO:0000256" key="1">
    <source>
        <dbReference type="SAM" id="MobiDB-lite"/>
    </source>
</evidence>
<keyword evidence="4" id="KW-1185">Reference proteome</keyword>
<feature type="compositionally biased region" description="Polar residues" evidence="1">
    <location>
        <begin position="83"/>
        <end position="92"/>
    </location>
</feature>
<reference evidence="4" key="1">
    <citation type="submission" date="2010-08" db="EMBL/GenBank/DDBJ databases">
        <authorList>
            <consortium name="Caenorhabditis japonica Sequencing Consortium"/>
            <person name="Wilson R.K."/>
        </authorList>
    </citation>
    <scope>NUCLEOTIDE SEQUENCE [LARGE SCALE GENOMIC DNA]</scope>
    <source>
        <strain evidence="4">DF5081</strain>
    </source>
</reference>
<evidence type="ECO:0000313" key="4">
    <source>
        <dbReference type="Proteomes" id="UP000005237"/>
    </source>
</evidence>
<name>A0A8R1IQV5_CAEJA</name>
<feature type="region of interest" description="Disordered" evidence="1">
    <location>
        <begin position="80"/>
        <end position="143"/>
    </location>
</feature>
<dbReference type="Proteomes" id="UP000005237">
    <property type="component" value="Unassembled WGS sequence"/>
</dbReference>